<keyword evidence="2" id="KW-1185">Reference proteome</keyword>
<reference evidence="2" key="1">
    <citation type="submission" date="2015-07" db="EMBL/GenBank/DDBJ databases">
        <title>Draft genome sequence of Streptomyces sp. CMAA 1322, a bacterium isolated from Caatinga biome, from dry forest semiarid of Brazil.</title>
        <authorList>
            <person name="Santos S.N."/>
            <person name="Gacesa R."/>
            <person name="Taketani R.G."/>
            <person name="Long P.F."/>
            <person name="Melo I.S."/>
        </authorList>
    </citation>
    <scope>NUCLEOTIDE SEQUENCE [LARGE SCALE GENOMIC DNA]</scope>
    <source>
        <strain evidence="2">CMAA 1322</strain>
    </source>
</reference>
<dbReference type="OrthoDB" id="3579809at2"/>
<dbReference type="STRING" id="1678637.AC230_02505"/>
<dbReference type="EMBL" id="LFXA01000002">
    <property type="protein sequence ID" value="KNB53543.1"/>
    <property type="molecule type" value="Genomic_DNA"/>
</dbReference>
<comment type="caution">
    <text evidence="1">The sequence shown here is derived from an EMBL/GenBank/DDBJ whole genome shotgun (WGS) entry which is preliminary data.</text>
</comment>
<evidence type="ECO:0008006" key="3">
    <source>
        <dbReference type="Google" id="ProtNLM"/>
    </source>
</evidence>
<name>A0A0K9XJQ2_9ACTN</name>
<dbReference type="Proteomes" id="UP000037288">
    <property type="component" value="Unassembled WGS sequence"/>
</dbReference>
<gene>
    <name evidence="1" type="ORF">AC230_02505</name>
</gene>
<organism evidence="1 2">
    <name type="scientific">Streptomyces caatingaensis</name>
    <dbReference type="NCBI Taxonomy" id="1678637"/>
    <lineage>
        <taxon>Bacteria</taxon>
        <taxon>Bacillati</taxon>
        <taxon>Actinomycetota</taxon>
        <taxon>Actinomycetes</taxon>
        <taxon>Kitasatosporales</taxon>
        <taxon>Streptomycetaceae</taxon>
        <taxon>Streptomyces</taxon>
    </lineage>
</organism>
<dbReference type="RefSeq" id="WP_049714256.1">
    <property type="nucleotide sequence ID" value="NZ_LFXA01000002.1"/>
</dbReference>
<proteinExistence type="predicted"/>
<evidence type="ECO:0000313" key="2">
    <source>
        <dbReference type="Proteomes" id="UP000037288"/>
    </source>
</evidence>
<sequence length="74" mass="8157">MAGTEAKDALGITEGAMDTDPRVGLRAVAALRRLVERLEALQVDNARRHGWSWEEIGTALGVSRQAVHKKHARR</sequence>
<accession>A0A0K9XJQ2</accession>
<evidence type="ECO:0000313" key="1">
    <source>
        <dbReference type="EMBL" id="KNB53543.1"/>
    </source>
</evidence>
<dbReference type="AlphaFoldDB" id="A0A0K9XJQ2"/>
<protein>
    <recommendedName>
        <fullName evidence="3">Sigma-70 protein</fullName>
    </recommendedName>
</protein>
<dbReference type="PATRIC" id="fig|1678637.3.peg.545"/>